<evidence type="ECO:0000313" key="3">
    <source>
        <dbReference type="EMBL" id="VEU76165.1"/>
    </source>
</evidence>
<dbReference type="NCBIfam" id="TIGR01484">
    <property type="entry name" value="HAD-SF-IIB"/>
    <property type="match status" value="1"/>
</dbReference>
<dbReference type="Gene3D" id="3.30.1240.10">
    <property type="match status" value="1"/>
</dbReference>
<dbReference type="OrthoDB" id="388819at2"/>
<reference evidence="3 4" key="1">
    <citation type="submission" date="2019-01" db="EMBL/GenBank/DDBJ databases">
        <authorList>
            <consortium name="Pathogen Informatics"/>
        </authorList>
    </citation>
    <scope>NUCLEOTIDE SEQUENCE [LARGE SCALE GENOMIC DNA]</scope>
    <source>
        <strain evidence="3 4">NCTC10179</strain>
    </source>
</reference>
<organism evidence="3 4">
    <name type="scientific">Mycoplasmopsis columboralis</name>
    <dbReference type="NCBI Taxonomy" id="171282"/>
    <lineage>
        <taxon>Bacteria</taxon>
        <taxon>Bacillati</taxon>
        <taxon>Mycoplasmatota</taxon>
        <taxon>Mycoplasmoidales</taxon>
        <taxon>Metamycoplasmataceae</taxon>
        <taxon>Mycoplasmopsis</taxon>
    </lineage>
</organism>
<comment type="similarity">
    <text evidence="2">Belongs to the HAD-like hydrolase superfamily. Cof family.</text>
</comment>
<dbReference type="GO" id="GO:0005829">
    <property type="term" value="C:cytosol"/>
    <property type="evidence" value="ECO:0007669"/>
    <property type="project" value="TreeGrafter"/>
</dbReference>
<dbReference type="NCBIfam" id="NF045966">
    <property type="entry name" value="YcsE_rel_Pase"/>
    <property type="match status" value="1"/>
</dbReference>
<accession>A0A449B6I0</accession>
<dbReference type="RefSeq" id="WP_036433822.1">
    <property type="nucleotide sequence ID" value="NZ_LR215039.1"/>
</dbReference>
<name>A0A449B6I0_9BACT</name>
<dbReference type="InterPro" id="IPR000150">
    <property type="entry name" value="Cof"/>
</dbReference>
<protein>
    <submittedName>
        <fullName evidence="3">COF family HAD hydrolase protein</fullName>
        <ecNumber evidence="3">3.6.1.-</ecNumber>
    </submittedName>
</protein>
<dbReference type="Pfam" id="PF08282">
    <property type="entry name" value="Hydrolase_3"/>
    <property type="match status" value="1"/>
</dbReference>
<dbReference type="EMBL" id="LR215039">
    <property type="protein sequence ID" value="VEU76165.1"/>
    <property type="molecule type" value="Genomic_DNA"/>
</dbReference>
<keyword evidence="4" id="KW-1185">Reference proteome</keyword>
<dbReference type="NCBIfam" id="TIGR00099">
    <property type="entry name" value="Cof-subfamily"/>
    <property type="match status" value="1"/>
</dbReference>
<dbReference type="InterPro" id="IPR006379">
    <property type="entry name" value="HAD-SF_hydro_IIB"/>
</dbReference>
<keyword evidence="3" id="KW-0378">Hydrolase</keyword>
<dbReference type="InterPro" id="IPR036412">
    <property type="entry name" value="HAD-like_sf"/>
</dbReference>
<dbReference type="SUPFAM" id="SSF56784">
    <property type="entry name" value="HAD-like"/>
    <property type="match status" value="1"/>
</dbReference>
<evidence type="ECO:0000256" key="2">
    <source>
        <dbReference type="ARBA" id="ARBA00034778"/>
    </source>
</evidence>
<comment type="cofactor">
    <cofactor evidence="1">
        <name>Mg(2+)</name>
        <dbReference type="ChEBI" id="CHEBI:18420"/>
    </cofactor>
</comment>
<dbReference type="PANTHER" id="PTHR10000:SF8">
    <property type="entry name" value="HAD SUPERFAMILY HYDROLASE-LIKE, TYPE 3"/>
    <property type="match status" value="1"/>
</dbReference>
<evidence type="ECO:0000313" key="4">
    <source>
        <dbReference type="Proteomes" id="UP000289497"/>
    </source>
</evidence>
<dbReference type="GO" id="GO:0016791">
    <property type="term" value="F:phosphatase activity"/>
    <property type="evidence" value="ECO:0007669"/>
    <property type="project" value="TreeGrafter"/>
</dbReference>
<evidence type="ECO:0000256" key="1">
    <source>
        <dbReference type="ARBA" id="ARBA00001946"/>
    </source>
</evidence>
<dbReference type="EC" id="3.6.1.-" evidence="3"/>
<dbReference type="Gene3D" id="3.40.50.1000">
    <property type="entry name" value="HAD superfamily/HAD-like"/>
    <property type="match status" value="1"/>
</dbReference>
<dbReference type="PROSITE" id="PS01229">
    <property type="entry name" value="COF_2"/>
    <property type="match status" value="1"/>
</dbReference>
<dbReference type="InterPro" id="IPR023214">
    <property type="entry name" value="HAD_sf"/>
</dbReference>
<proteinExistence type="inferred from homology"/>
<dbReference type="GO" id="GO:0000287">
    <property type="term" value="F:magnesium ion binding"/>
    <property type="evidence" value="ECO:0007669"/>
    <property type="project" value="TreeGrafter"/>
</dbReference>
<dbReference type="KEGG" id="mcou:NCTC10179_00336"/>
<dbReference type="Proteomes" id="UP000289497">
    <property type="component" value="Chromosome"/>
</dbReference>
<gene>
    <name evidence="3" type="primary">cof</name>
    <name evidence="3" type="ORF">NCTC10179_00336</name>
</gene>
<dbReference type="PANTHER" id="PTHR10000">
    <property type="entry name" value="PHOSPHOSERINE PHOSPHATASE"/>
    <property type="match status" value="1"/>
</dbReference>
<sequence length="270" mass="31004">MTKLQEQIKIAAFDVDGTLLPNTHLIFGEQVREMFSLLREKNIVSVVATAREFATIGNFLEQLKPDYFIGANGSFIWDVAKKEFVYKKTLIKDEVIPLYNQFKDSIKGFSISDFDKVFKSPDLDLNSWFIRPHAHNYYDFQEEVLSTDNLYLITINALNPDELIPEIEKYIQENNLAMEVNAVWTKGLFISPKNINKSSTLSILCEHLNLKMDNLIAFGDSSNDYEMLRDAGYGVAMERASERLKQVAKDVALDCEYQGTYLKLKELNLI</sequence>
<dbReference type="AlphaFoldDB" id="A0A449B6I0"/>